<dbReference type="Pfam" id="PF08100">
    <property type="entry name" value="Dimerisation"/>
    <property type="match status" value="1"/>
</dbReference>
<feature type="domain" description="O-methyltransferase C-terminal" evidence="4">
    <location>
        <begin position="202"/>
        <end position="411"/>
    </location>
</feature>
<dbReference type="Gene3D" id="1.10.10.10">
    <property type="entry name" value="Winged helix-like DNA-binding domain superfamily/Winged helix DNA-binding domain"/>
    <property type="match status" value="1"/>
</dbReference>
<evidence type="ECO:0000313" key="6">
    <source>
        <dbReference type="EMBL" id="GFF54268.1"/>
    </source>
</evidence>
<dbReference type="InterPro" id="IPR036388">
    <property type="entry name" value="WH-like_DNA-bd_sf"/>
</dbReference>
<dbReference type="GeneID" id="66991997"/>
<name>A0A8E0QPH8_9EURO</name>
<sequence length="433" mass="48546">MAPGPLEIETPSGNAAPRKGFTAIVNELRDLQAHVQRVQSAIESTEVQSWLNEQLHHPDQLPDKELEQLALDLVDSMDKLQLQLVPSVSLLTDGFFGYLNSKALWTVVEAQVADRLAENGPQPVSTLGLRCGIQPERLAQLLDTLVNNGIFAYNAADDTYSNNRASVLLCHDHWTQWHLWADLYPNEFLDVSRAMPQAVKLGESRTAAQIAYGTELDLFEYLAKEQKLAKFQKTLGAGAVAQARGLTVDYPWEEIGSEPILDIGGGSGAFLASLLRAHPNLQGSLMDIKSVIELITPEFRQPQGRFSDIGSRVQQLVVGDFTKQIPPSSVYTMKWCLHDWVDDDVLTILKNVRRSIVPSPVSRFLIVESIKSPGRSGRLPRYGDLIMMITCNGKERSLEDWKRLGQLAGWRLHEVHRVRRAWPCIIDFRPIWN</sequence>
<dbReference type="Proteomes" id="UP000465221">
    <property type="component" value="Unassembled WGS sequence"/>
</dbReference>
<dbReference type="EMBL" id="BLKC01000112">
    <property type="protein sequence ID" value="GFF54268.1"/>
    <property type="molecule type" value="Genomic_DNA"/>
</dbReference>
<dbReference type="GO" id="GO:0008171">
    <property type="term" value="F:O-methyltransferase activity"/>
    <property type="evidence" value="ECO:0007669"/>
    <property type="project" value="InterPro"/>
</dbReference>
<dbReference type="PANTHER" id="PTHR43712:SF2">
    <property type="entry name" value="O-METHYLTRANSFERASE CICE"/>
    <property type="match status" value="1"/>
</dbReference>
<dbReference type="InterPro" id="IPR029063">
    <property type="entry name" value="SAM-dependent_MTases_sf"/>
</dbReference>
<proteinExistence type="predicted"/>
<dbReference type="AlphaFoldDB" id="A0A8E0QPH8"/>
<evidence type="ECO:0000256" key="3">
    <source>
        <dbReference type="ARBA" id="ARBA00022691"/>
    </source>
</evidence>
<dbReference type="GO" id="GO:0046983">
    <property type="term" value="F:protein dimerization activity"/>
    <property type="evidence" value="ECO:0007669"/>
    <property type="project" value="InterPro"/>
</dbReference>
<dbReference type="EMBL" id="BBXM02000003">
    <property type="protein sequence ID" value="GIC88130.1"/>
    <property type="molecule type" value="Genomic_DNA"/>
</dbReference>
<reference evidence="6 9" key="2">
    <citation type="submission" date="2020-01" db="EMBL/GenBank/DDBJ databases">
        <title>Draft genome sequence of Aspergillus udagawae IFM 46972.</title>
        <authorList>
            <person name="Takahashi H."/>
            <person name="Yaguchi T."/>
        </authorList>
    </citation>
    <scope>NUCLEOTIDE SEQUENCE [LARGE SCALE GENOMIC DNA]</scope>
    <source>
        <strain evidence="6 9">IFM 46972</strain>
    </source>
</reference>
<evidence type="ECO:0000313" key="8">
    <source>
        <dbReference type="Proteomes" id="UP000036893"/>
    </source>
</evidence>
<evidence type="ECO:0000313" key="9">
    <source>
        <dbReference type="Proteomes" id="UP000465221"/>
    </source>
</evidence>
<comment type="caution">
    <text evidence="7">The sequence shown here is derived from an EMBL/GenBank/DDBJ whole genome shotgun (WGS) entry which is preliminary data.</text>
</comment>
<evidence type="ECO:0000313" key="7">
    <source>
        <dbReference type="EMBL" id="GIC88130.1"/>
    </source>
</evidence>
<reference evidence="7" key="1">
    <citation type="journal article" date="2015" name="Genome Announc.">
        <title>Draft Genome Sequence of the Pathogenic Filamentous Fungus Aspergillus udagawae Strain IFM 46973T.</title>
        <authorList>
            <person name="Kusuya Y."/>
            <person name="Takahashi-Nakaguchi A."/>
            <person name="Takahashi H."/>
            <person name="Yaguchi T."/>
        </authorList>
    </citation>
    <scope>NUCLEOTIDE SEQUENCE</scope>
    <source>
        <strain evidence="7">IFM 46973</strain>
    </source>
</reference>
<dbReference type="PANTHER" id="PTHR43712">
    <property type="entry name" value="PUTATIVE (AFU_ORTHOLOGUE AFUA_4G14580)-RELATED"/>
    <property type="match status" value="1"/>
</dbReference>
<dbReference type="SUPFAM" id="SSF53335">
    <property type="entry name" value="S-adenosyl-L-methionine-dependent methyltransferases"/>
    <property type="match status" value="1"/>
</dbReference>
<evidence type="ECO:0000259" key="4">
    <source>
        <dbReference type="Pfam" id="PF00891"/>
    </source>
</evidence>
<protein>
    <submittedName>
        <fullName evidence="6">O-methyltransferase 12</fullName>
    </submittedName>
</protein>
<keyword evidence="2 6" id="KW-0808">Transferase</keyword>
<keyword evidence="3" id="KW-0949">S-adenosyl-L-methionine</keyword>
<dbReference type="Proteomes" id="UP000036893">
    <property type="component" value="Unassembled WGS sequence"/>
</dbReference>
<dbReference type="PROSITE" id="PS51683">
    <property type="entry name" value="SAM_OMT_II"/>
    <property type="match status" value="1"/>
</dbReference>
<dbReference type="GO" id="GO:0044550">
    <property type="term" value="P:secondary metabolite biosynthetic process"/>
    <property type="evidence" value="ECO:0007669"/>
    <property type="project" value="UniProtKB-ARBA"/>
</dbReference>
<dbReference type="GO" id="GO:0032259">
    <property type="term" value="P:methylation"/>
    <property type="evidence" value="ECO:0007669"/>
    <property type="project" value="UniProtKB-KW"/>
</dbReference>
<feature type="domain" description="O-methyltransferase dimerisation" evidence="5">
    <location>
        <begin position="95"/>
        <end position="170"/>
    </location>
</feature>
<dbReference type="InterPro" id="IPR001077">
    <property type="entry name" value="COMT_C"/>
</dbReference>
<dbReference type="InterPro" id="IPR012967">
    <property type="entry name" value="COMT_dimerisation"/>
</dbReference>
<evidence type="ECO:0000259" key="5">
    <source>
        <dbReference type="Pfam" id="PF08100"/>
    </source>
</evidence>
<reference evidence="7" key="3">
    <citation type="submission" date="2021-01" db="EMBL/GenBank/DDBJ databases">
        <title>Pan-genome distribution and transcriptional activeness of fungal secondary metabolism genes in Aspergillus section Fumigati.</title>
        <authorList>
            <person name="Takahashi H."/>
            <person name="Umemura M."/>
            <person name="Ninomiya A."/>
            <person name="Kusuya Y."/>
            <person name="Urayama S."/>
            <person name="Shimizu M."/>
            <person name="Watanabe A."/>
            <person name="Kamei K."/>
            <person name="Yaguchi T."/>
            <person name="Hagiwara D."/>
        </authorList>
    </citation>
    <scope>NUCLEOTIDE SEQUENCE</scope>
    <source>
        <strain evidence="7">IFM 46973</strain>
    </source>
</reference>
<dbReference type="RefSeq" id="XP_043145396.1">
    <property type="nucleotide sequence ID" value="XM_043289461.1"/>
</dbReference>
<evidence type="ECO:0000256" key="1">
    <source>
        <dbReference type="ARBA" id="ARBA00022603"/>
    </source>
</evidence>
<evidence type="ECO:0000256" key="2">
    <source>
        <dbReference type="ARBA" id="ARBA00022679"/>
    </source>
</evidence>
<dbReference type="Pfam" id="PF00891">
    <property type="entry name" value="Methyltransf_2"/>
    <property type="match status" value="1"/>
</dbReference>
<organism evidence="7 8">
    <name type="scientific">Aspergillus udagawae</name>
    <dbReference type="NCBI Taxonomy" id="91492"/>
    <lineage>
        <taxon>Eukaryota</taxon>
        <taxon>Fungi</taxon>
        <taxon>Dikarya</taxon>
        <taxon>Ascomycota</taxon>
        <taxon>Pezizomycotina</taxon>
        <taxon>Eurotiomycetes</taxon>
        <taxon>Eurotiomycetidae</taxon>
        <taxon>Eurotiales</taxon>
        <taxon>Aspergillaceae</taxon>
        <taxon>Aspergillus</taxon>
        <taxon>Aspergillus subgen. Fumigati</taxon>
    </lineage>
</organism>
<dbReference type="InterPro" id="IPR016461">
    <property type="entry name" value="COMT-like"/>
</dbReference>
<dbReference type="InterPro" id="IPR036390">
    <property type="entry name" value="WH_DNA-bd_sf"/>
</dbReference>
<keyword evidence="1 6" id="KW-0489">Methyltransferase</keyword>
<gene>
    <name evidence="7" type="ORF">Aud_004521</name>
    <name evidence="6" type="ORF">IFM46972_09981</name>
</gene>
<dbReference type="SUPFAM" id="SSF46785">
    <property type="entry name" value="Winged helix' DNA-binding domain"/>
    <property type="match status" value="1"/>
</dbReference>
<accession>A0A8E0QPH8</accession>
<dbReference type="Gene3D" id="3.40.50.150">
    <property type="entry name" value="Vaccinia Virus protein VP39"/>
    <property type="match status" value="1"/>
</dbReference>